<comment type="caution">
    <text evidence="3">The sequence shown here is derived from an EMBL/GenBank/DDBJ whole genome shotgun (WGS) entry which is preliminary data.</text>
</comment>
<protein>
    <submittedName>
        <fullName evidence="3">Uncharacterized protein</fullName>
    </submittedName>
</protein>
<keyword evidence="1" id="KW-0175">Coiled coil</keyword>
<reference evidence="2 4" key="2">
    <citation type="submission" date="2019-11" db="EMBL/GenBank/DDBJ databases">
        <title>Streptococcis sp. isolated from the respiratory tract of Marmot.</title>
        <authorList>
            <person name="Zhang G."/>
        </authorList>
    </citation>
    <scope>NUCLEOTIDE SEQUENCE [LARGE SCALE GENOMIC DNA]</scope>
    <source>
        <strain evidence="2">Zg-86</strain>
        <strain evidence="4">zg-86</strain>
    </source>
</reference>
<reference evidence="3 5" key="1">
    <citation type="submission" date="2019-10" db="EMBL/GenBank/DDBJ databases">
        <title>Streptococcis sp, isolated from the respiratory tract of Marmot.</title>
        <authorList>
            <person name="Zhang G."/>
        </authorList>
    </citation>
    <scope>NUCLEOTIDE SEQUENCE [LARGE SCALE GENOMIC DNA]</scope>
    <source>
        <strain evidence="5">zg-70</strain>
        <strain evidence="3">Zg-70</strain>
    </source>
</reference>
<dbReference type="Proteomes" id="UP000435423">
    <property type="component" value="Unassembled WGS sequence"/>
</dbReference>
<evidence type="ECO:0000313" key="3">
    <source>
        <dbReference type="EMBL" id="MWV56076.1"/>
    </source>
</evidence>
<dbReference type="EMBL" id="WLCG01000004">
    <property type="protein sequence ID" value="MTB64088.1"/>
    <property type="molecule type" value="Genomic_DNA"/>
</dbReference>
<sequence length="96" mass="11535">MNKRMKKKYLLPALEKRVAELERKNAELLARQTLLEAAQKQMVSRAERLEVQVSKNAEGTNKELDHFREVTKMLSDNQDFLQNEMKRMKKPWYKRK</sequence>
<dbReference type="Proteomes" id="UP000435060">
    <property type="component" value="Unassembled WGS sequence"/>
</dbReference>
<gene>
    <name evidence="2" type="ORF">GGG87_03605</name>
    <name evidence="3" type="ORF">GGH11_03645</name>
</gene>
<dbReference type="EMBL" id="WUBJ01000004">
    <property type="protein sequence ID" value="MWV56076.1"/>
    <property type="molecule type" value="Genomic_DNA"/>
</dbReference>
<organism evidence="3 5">
    <name type="scientific">Streptococcus zhangguiae</name>
    <dbReference type="NCBI Taxonomy" id="2664091"/>
    <lineage>
        <taxon>Bacteria</taxon>
        <taxon>Bacillati</taxon>
        <taxon>Bacillota</taxon>
        <taxon>Bacilli</taxon>
        <taxon>Lactobacillales</taxon>
        <taxon>Streptococcaceae</taxon>
        <taxon>Streptococcus</taxon>
    </lineage>
</organism>
<evidence type="ECO:0000313" key="4">
    <source>
        <dbReference type="Proteomes" id="UP000435060"/>
    </source>
</evidence>
<keyword evidence="4" id="KW-1185">Reference proteome</keyword>
<evidence type="ECO:0000256" key="1">
    <source>
        <dbReference type="SAM" id="Coils"/>
    </source>
</evidence>
<dbReference type="RefSeq" id="WP_154608250.1">
    <property type="nucleotide sequence ID" value="NZ_CP072115.1"/>
</dbReference>
<accession>A0A6I4R8G1</accession>
<name>A0A6I4R8G1_9STRE</name>
<feature type="coiled-coil region" evidence="1">
    <location>
        <begin position="11"/>
        <end position="38"/>
    </location>
</feature>
<proteinExistence type="predicted"/>
<evidence type="ECO:0000313" key="5">
    <source>
        <dbReference type="Proteomes" id="UP000435423"/>
    </source>
</evidence>
<dbReference type="AlphaFoldDB" id="A0A6I4R8G1"/>
<evidence type="ECO:0000313" key="2">
    <source>
        <dbReference type="EMBL" id="MTB64088.1"/>
    </source>
</evidence>